<dbReference type="AlphaFoldDB" id="W9HRE9"/>
<accession>W9HRE9</accession>
<sequence>MNENKVTIVSGFWKASDGSVLRHNGAQTQTIFDTNLV</sequence>
<dbReference type="EMBL" id="JH717846">
    <property type="protein sequence ID" value="EWY84882.1"/>
    <property type="molecule type" value="Genomic_DNA"/>
</dbReference>
<evidence type="ECO:0000313" key="1">
    <source>
        <dbReference type="EMBL" id="EWY84882.1"/>
    </source>
</evidence>
<gene>
    <name evidence="1" type="ORF">FOYG_12243</name>
</gene>
<protein>
    <submittedName>
        <fullName evidence="1">Uncharacterized protein</fullName>
    </submittedName>
</protein>
<name>W9HRE9_FUSOX</name>
<organism evidence="1 2">
    <name type="scientific">Fusarium oxysporum NRRL 32931</name>
    <dbReference type="NCBI Taxonomy" id="660029"/>
    <lineage>
        <taxon>Eukaryota</taxon>
        <taxon>Fungi</taxon>
        <taxon>Dikarya</taxon>
        <taxon>Ascomycota</taxon>
        <taxon>Pezizomycotina</taxon>
        <taxon>Sordariomycetes</taxon>
        <taxon>Hypocreomycetidae</taxon>
        <taxon>Hypocreales</taxon>
        <taxon>Nectriaceae</taxon>
        <taxon>Fusarium</taxon>
        <taxon>Fusarium oxysporum species complex</taxon>
    </lineage>
</organism>
<proteinExistence type="predicted"/>
<reference evidence="1 2" key="1">
    <citation type="submission" date="2011-06" db="EMBL/GenBank/DDBJ databases">
        <title>The Genome Sequence of Fusarium oxysporum FOSC 3-a.</title>
        <authorList>
            <consortium name="The Broad Institute Genome Sequencing Platform"/>
            <person name="Ma L.-J."/>
            <person name="Gale L.R."/>
            <person name="Schwartz D.C."/>
            <person name="Zhou S."/>
            <person name="Corby-Kistler H."/>
            <person name="Young S.K."/>
            <person name="Zeng Q."/>
            <person name="Gargeya S."/>
            <person name="Fitzgerald M."/>
            <person name="Haas B."/>
            <person name="Abouelleil A."/>
            <person name="Alvarado L."/>
            <person name="Arachchi H.M."/>
            <person name="Berlin A."/>
            <person name="Brown A."/>
            <person name="Chapman S.B."/>
            <person name="Chen Z."/>
            <person name="Dunbar C."/>
            <person name="Freedman E."/>
            <person name="Gearin G."/>
            <person name="Gellesch M."/>
            <person name="Goldberg J."/>
            <person name="Griggs A."/>
            <person name="Gujja S."/>
            <person name="Heiman D."/>
            <person name="Howarth C."/>
            <person name="Larson L."/>
            <person name="Lui A."/>
            <person name="MacDonald P.J.P."/>
            <person name="Mehta T."/>
            <person name="Montmayeur A."/>
            <person name="Murphy C."/>
            <person name="Neiman D."/>
            <person name="Pearson M."/>
            <person name="Priest M."/>
            <person name="Roberts A."/>
            <person name="Saif S."/>
            <person name="Shea T."/>
            <person name="Shenoy N."/>
            <person name="Sisk P."/>
            <person name="Stolte C."/>
            <person name="Sykes S."/>
            <person name="Wortman J."/>
            <person name="Nusbaum C."/>
            <person name="Birren B."/>
        </authorList>
    </citation>
    <scope>NUCLEOTIDE SEQUENCE [LARGE SCALE GENOMIC DNA]</scope>
    <source>
        <strain evidence="2">FOSC 3-a</strain>
    </source>
</reference>
<evidence type="ECO:0000313" key="2">
    <source>
        <dbReference type="Proteomes" id="UP000030753"/>
    </source>
</evidence>
<dbReference type="Proteomes" id="UP000030753">
    <property type="component" value="Unassembled WGS sequence"/>
</dbReference>
<dbReference type="HOGENOM" id="CLU_3351102_0_0_1"/>